<keyword evidence="2" id="KW-1185">Reference proteome</keyword>
<dbReference type="Proteomes" id="UP001163321">
    <property type="component" value="Chromosome 4"/>
</dbReference>
<evidence type="ECO:0000313" key="1">
    <source>
        <dbReference type="EMBL" id="KAI9913824.1"/>
    </source>
</evidence>
<sequence>MGDEHLHNNASSARNRSVVMSGIDWSIFKDAEEDTFGWLLRNNAVGDTSSPEVVSSVTENVEILPLDDVEMDRTMTSALTYQEIISKRVDGDSAATADRIQGDPLALGDAQSNAETLQRQCSSPSQSLGSNLLLVDNSNSGVGKSCGKLEDSLNEGVQERGHGKQDVRIQTQTAAIIASSSGEKMTESTATSSEESLFARTEGGRRNSKADDSSYSAKNTRPLKRQKGGTALKDSNLGEDFEKKKLRRVKNLLSVREFRKRKMKQQEQNEARLRRLEAENMDLRIRLKIGKEAILSEQREKKQIKEQMREMLQRNANEHEIAQFLNMYKVTYSDYGPKRREKLHFHLSRIQELLLPTQVTKLSLYSVEQGVNMLERDKSPDSVSGSATVSKSLWGILADELEVSDDQQRQILERRAAIRKVRDDLNHTLNIVKKLKEVTDEKNTALEAQVAQLQQILTPSQATKFIIWVKENPAFMYMLDKLVNSTLEKNSNS</sequence>
<accession>A0ACC0W500</accession>
<dbReference type="EMBL" id="CM047583">
    <property type="protein sequence ID" value="KAI9913824.1"/>
    <property type="molecule type" value="Genomic_DNA"/>
</dbReference>
<protein>
    <submittedName>
        <fullName evidence="1">Uncharacterized protein</fullName>
    </submittedName>
</protein>
<organism evidence="1 2">
    <name type="scientific">Peronosclerospora sorghi</name>
    <dbReference type="NCBI Taxonomy" id="230839"/>
    <lineage>
        <taxon>Eukaryota</taxon>
        <taxon>Sar</taxon>
        <taxon>Stramenopiles</taxon>
        <taxon>Oomycota</taxon>
        <taxon>Peronosporomycetes</taxon>
        <taxon>Peronosporales</taxon>
        <taxon>Peronosporaceae</taxon>
        <taxon>Peronosclerospora</taxon>
    </lineage>
</organism>
<proteinExistence type="predicted"/>
<name>A0ACC0W500_9STRA</name>
<gene>
    <name evidence="1" type="ORF">PsorP6_004894</name>
</gene>
<reference evidence="1 2" key="1">
    <citation type="journal article" date="2022" name="bioRxiv">
        <title>The genome of the oomycete Peronosclerospora sorghi, a cosmopolitan pathogen of maize and sorghum, is inflated with dispersed pseudogenes.</title>
        <authorList>
            <person name="Fletcher K."/>
            <person name="Martin F."/>
            <person name="Isakeit T."/>
            <person name="Cavanaugh K."/>
            <person name="Magill C."/>
            <person name="Michelmore R."/>
        </authorList>
    </citation>
    <scope>NUCLEOTIDE SEQUENCE [LARGE SCALE GENOMIC DNA]</scope>
    <source>
        <strain evidence="1">P6</strain>
    </source>
</reference>
<evidence type="ECO:0000313" key="2">
    <source>
        <dbReference type="Proteomes" id="UP001163321"/>
    </source>
</evidence>
<comment type="caution">
    <text evidence="1">The sequence shown here is derived from an EMBL/GenBank/DDBJ whole genome shotgun (WGS) entry which is preliminary data.</text>
</comment>